<evidence type="ECO:0000256" key="4">
    <source>
        <dbReference type="ARBA" id="ARBA00022753"/>
    </source>
</evidence>
<dbReference type="PANTHER" id="PTHR28544">
    <property type="entry name" value="PROTEIN FAM45A-RELATED"/>
    <property type="match status" value="1"/>
</dbReference>
<dbReference type="GO" id="GO:0015031">
    <property type="term" value="P:protein transport"/>
    <property type="evidence" value="ECO:0007669"/>
    <property type="project" value="TreeGrafter"/>
</dbReference>
<evidence type="ECO:0000256" key="2">
    <source>
        <dbReference type="ARBA" id="ARBA00008641"/>
    </source>
</evidence>
<dbReference type="AlphaFoldDB" id="A0A8I6RUZ2"/>
<evidence type="ECO:0000259" key="5">
    <source>
        <dbReference type="PROSITE" id="PS50211"/>
    </source>
</evidence>
<dbReference type="GO" id="GO:0031267">
    <property type="term" value="F:small GTPase binding"/>
    <property type="evidence" value="ECO:0007669"/>
    <property type="project" value="TreeGrafter"/>
</dbReference>
<dbReference type="Proteomes" id="UP000494040">
    <property type="component" value="Unassembled WGS sequence"/>
</dbReference>
<evidence type="ECO:0000256" key="3">
    <source>
        <dbReference type="ARBA" id="ARBA00022658"/>
    </source>
</evidence>
<sequence>MTCLLAYNIIEKGNDGDVLWSWAFPSLKDEQRKYIEDKCHLSDLKFSLYGKFKNWFYIHVTECNQAILPNIENIGIVVWAKDFKPDQYLKLASLLSRVYNESGDPTKVLQFYLSVVTKDITPNNNGSLLFKEFCSQKTSKSSRIKELIKMFGLEVILIYNTLLLEKRLIVYHHSLPVLLEWLKSFPYFIAHRKIDDHLIPWFEVNDQDISELRSRRNYIAGCCDNSVFLRSDLYDVLVNLPAKEITISPQSKDKLPVTKTHKDIALFMEQLADSEMDEEKVVSSITAKTKELISLIRSMSVKGEDMRDYISLEKIKERNFSPVMENFIVQLASTENIYFSNN</sequence>
<comment type="similarity">
    <text evidence="2">Belongs to the DENND10 family.</text>
</comment>
<proteinExistence type="inferred from homology"/>
<dbReference type="PROSITE" id="PS50211">
    <property type="entry name" value="DENN"/>
    <property type="match status" value="1"/>
</dbReference>
<dbReference type="EnsemblMetazoa" id="XM_014397338.2">
    <property type="protein sequence ID" value="XP_014252824.1"/>
    <property type="gene ID" value="LOC106668503"/>
</dbReference>
<organism evidence="6 7">
    <name type="scientific">Cimex lectularius</name>
    <name type="common">Bed bug</name>
    <name type="synonym">Acanthia lectularia</name>
    <dbReference type="NCBI Taxonomy" id="79782"/>
    <lineage>
        <taxon>Eukaryota</taxon>
        <taxon>Metazoa</taxon>
        <taxon>Ecdysozoa</taxon>
        <taxon>Arthropoda</taxon>
        <taxon>Hexapoda</taxon>
        <taxon>Insecta</taxon>
        <taxon>Pterygota</taxon>
        <taxon>Neoptera</taxon>
        <taxon>Paraneoptera</taxon>
        <taxon>Hemiptera</taxon>
        <taxon>Heteroptera</taxon>
        <taxon>Panheteroptera</taxon>
        <taxon>Cimicomorpha</taxon>
        <taxon>Cimicidae</taxon>
        <taxon>Cimex</taxon>
    </lineage>
</organism>
<dbReference type="GO" id="GO:0005085">
    <property type="term" value="F:guanyl-nucleotide exchange factor activity"/>
    <property type="evidence" value="ECO:0007669"/>
    <property type="project" value="UniProtKB-KW"/>
</dbReference>
<dbReference type="OrthoDB" id="66409at2759"/>
<protein>
    <recommendedName>
        <fullName evidence="5">UDENN domain-containing protein</fullName>
    </recommendedName>
</protein>
<name>A0A8I6RUZ2_CIMLE</name>
<dbReference type="GO" id="GO:0005770">
    <property type="term" value="C:late endosome"/>
    <property type="evidence" value="ECO:0007669"/>
    <property type="project" value="UniProtKB-SubCell"/>
</dbReference>
<accession>A0A8I6RUZ2</accession>
<reference evidence="6" key="1">
    <citation type="submission" date="2022-01" db="UniProtKB">
        <authorList>
            <consortium name="EnsemblMetazoa"/>
        </authorList>
    </citation>
    <scope>IDENTIFICATION</scope>
</reference>
<dbReference type="OMA" id="HKDIAMF"/>
<evidence type="ECO:0000256" key="1">
    <source>
        <dbReference type="ARBA" id="ARBA00004603"/>
    </source>
</evidence>
<keyword evidence="3" id="KW-0344">Guanine-nucleotide releasing factor</keyword>
<comment type="subcellular location">
    <subcellularLocation>
        <location evidence="1">Late endosome</location>
    </subcellularLocation>
</comment>
<evidence type="ECO:0000313" key="6">
    <source>
        <dbReference type="EnsemblMetazoa" id="XP_014252824.1"/>
    </source>
</evidence>
<evidence type="ECO:0000313" key="7">
    <source>
        <dbReference type="Proteomes" id="UP000494040"/>
    </source>
</evidence>
<keyword evidence="7" id="KW-1185">Reference proteome</keyword>
<feature type="domain" description="UDENN" evidence="5">
    <location>
        <begin position="1"/>
        <end position="342"/>
    </location>
</feature>
<dbReference type="KEGG" id="clec:106668503"/>
<dbReference type="GeneID" id="106668503"/>
<dbReference type="GO" id="GO:2000641">
    <property type="term" value="P:regulation of early endosome to late endosome transport"/>
    <property type="evidence" value="ECO:0007669"/>
    <property type="project" value="TreeGrafter"/>
</dbReference>
<keyword evidence="4" id="KW-0967">Endosome</keyword>
<dbReference type="RefSeq" id="XP_014252824.1">
    <property type="nucleotide sequence ID" value="XM_014397338.2"/>
</dbReference>
<dbReference type="Pfam" id="PF08616">
    <property type="entry name" value="SPA"/>
    <property type="match status" value="1"/>
</dbReference>
<dbReference type="PANTHER" id="PTHR28544:SF1">
    <property type="entry name" value="DENN DOMAIN-CONTAINING PROTEIN 10-RELATED"/>
    <property type="match status" value="1"/>
</dbReference>
<dbReference type="InterPro" id="IPR037516">
    <property type="entry name" value="Tripartite_DENN"/>
</dbReference>
<dbReference type="InterPro" id="IPR042431">
    <property type="entry name" value="FAM45"/>
</dbReference>